<evidence type="ECO:0000313" key="2">
    <source>
        <dbReference type="Proteomes" id="UP000604046"/>
    </source>
</evidence>
<dbReference type="AlphaFoldDB" id="A0A812UC40"/>
<dbReference type="OrthoDB" id="436135at2759"/>
<dbReference type="Proteomes" id="UP000604046">
    <property type="component" value="Unassembled WGS sequence"/>
</dbReference>
<gene>
    <name evidence="1" type="primary">CNGA3</name>
    <name evidence="1" type="ORF">SNAT2548_LOCUS31628</name>
</gene>
<protein>
    <submittedName>
        <fullName evidence="1">CNGA3 protein</fullName>
    </submittedName>
</protein>
<dbReference type="EMBL" id="CAJNDS010002668">
    <property type="protein sequence ID" value="CAE7560878.1"/>
    <property type="molecule type" value="Genomic_DNA"/>
</dbReference>
<sequence length="185" mass="21055">MRIEDMSEYEQLKISWSYLGPQEQLTLTNHFLADGIEDLACVFEFLPDCVANAVTNPAVTLSCLLECLVDLLHVLKPNIDMMPDLKEARVVLVDLSDMSEFIACVQNRFVFETCVSRCKLRFAGRRALLEMTGGNWGRVNDTDSDITNLAYSVTDLRKKQQSLANQLSRSMQKKEPRRRSLTFAI</sequence>
<comment type="caution">
    <text evidence="1">The sequence shown here is derived from an EMBL/GenBank/DDBJ whole genome shotgun (WGS) entry which is preliminary data.</text>
</comment>
<organism evidence="1 2">
    <name type="scientific">Symbiodinium natans</name>
    <dbReference type="NCBI Taxonomy" id="878477"/>
    <lineage>
        <taxon>Eukaryota</taxon>
        <taxon>Sar</taxon>
        <taxon>Alveolata</taxon>
        <taxon>Dinophyceae</taxon>
        <taxon>Suessiales</taxon>
        <taxon>Symbiodiniaceae</taxon>
        <taxon>Symbiodinium</taxon>
    </lineage>
</organism>
<accession>A0A812UC40</accession>
<reference evidence="1" key="1">
    <citation type="submission" date="2021-02" db="EMBL/GenBank/DDBJ databases">
        <authorList>
            <person name="Dougan E. K."/>
            <person name="Rhodes N."/>
            <person name="Thang M."/>
            <person name="Chan C."/>
        </authorList>
    </citation>
    <scope>NUCLEOTIDE SEQUENCE</scope>
</reference>
<name>A0A812UC40_9DINO</name>
<proteinExistence type="predicted"/>
<evidence type="ECO:0000313" key="1">
    <source>
        <dbReference type="EMBL" id="CAE7560878.1"/>
    </source>
</evidence>
<keyword evidence="2" id="KW-1185">Reference proteome</keyword>